<name>A0A653VFN2_BACAB</name>
<evidence type="ECO:0000313" key="1">
    <source>
        <dbReference type="EMBL" id="VXC05028.1"/>
    </source>
</evidence>
<dbReference type="RefSeq" id="WP_025207857.1">
    <property type="nucleotide sequence ID" value="NZ_CP075052.1"/>
</dbReference>
<dbReference type="EMBL" id="CABWLH010000010">
    <property type="protein sequence ID" value="VXC05028.1"/>
    <property type="molecule type" value="Genomic_DNA"/>
</dbReference>
<organism evidence="1 2">
    <name type="scientific">Bacillus altitudinis</name>
    <dbReference type="NCBI Taxonomy" id="293387"/>
    <lineage>
        <taxon>Bacteria</taxon>
        <taxon>Bacillati</taxon>
        <taxon>Bacillota</taxon>
        <taxon>Bacilli</taxon>
        <taxon>Bacillales</taxon>
        <taxon>Bacillaceae</taxon>
        <taxon>Bacillus</taxon>
    </lineage>
</organism>
<evidence type="ECO:0008006" key="3">
    <source>
        <dbReference type="Google" id="ProtNLM"/>
    </source>
</evidence>
<sequence length="148" mass="16940">MKRISVMMSLCFIVMFHFNMEKVAAKTIYREVEVDFIMTEQEKDLWVPGGQNNPEQYPSTYGYQFSILNAEGCTLEVTLYRTSLSGTDFPSSVKEYTGNQYDLSATDRILSSGRYIYRPHGIKLTKKEGCGDVEIKGVFGYQIQEPDK</sequence>
<reference evidence="1 2" key="1">
    <citation type="submission" date="2019-10" db="EMBL/GenBank/DDBJ databases">
        <authorList>
            <person name="Karimi E."/>
        </authorList>
    </citation>
    <scope>NUCLEOTIDE SEQUENCE [LARGE SCALE GENOMIC DNA]</scope>
    <source>
        <strain evidence="1">Bacillus sp. 348</strain>
    </source>
</reference>
<evidence type="ECO:0000313" key="2">
    <source>
        <dbReference type="Proteomes" id="UP000433089"/>
    </source>
</evidence>
<accession>A0A653VFN2</accession>
<proteinExistence type="predicted"/>
<dbReference type="Proteomes" id="UP000433089">
    <property type="component" value="Unassembled WGS sequence"/>
</dbReference>
<protein>
    <recommendedName>
        <fullName evidence="3">Biofilm forming exported protein</fullName>
    </recommendedName>
</protein>
<dbReference type="AlphaFoldDB" id="A0A653VFN2"/>
<gene>
    <name evidence="1" type="ORF">BACI348_50128</name>
</gene>